<sequence length="153" mass="17292">MNHIAAMEEQLVSERIKQKLNQVNLAAQTHLSPVQDHVNFTLQQAYFKCAYECFDRRRSQQEISNCVENCSVPVVTAQQRVEGEMAKFQERLSRALMVCQDKHDVAKQQKATNTLNNLESCVEEATQDSIKTLPHLAETLKASLSINSSVSNN</sequence>
<organism evidence="2 3">
    <name type="scientific">Prunus yedoensis var. nudiflora</name>
    <dbReference type="NCBI Taxonomy" id="2094558"/>
    <lineage>
        <taxon>Eukaryota</taxon>
        <taxon>Viridiplantae</taxon>
        <taxon>Streptophyta</taxon>
        <taxon>Embryophyta</taxon>
        <taxon>Tracheophyta</taxon>
        <taxon>Spermatophyta</taxon>
        <taxon>Magnoliopsida</taxon>
        <taxon>eudicotyledons</taxon>
        <taxon>Gunneridae</taxon>
        <taxon>Pentapetalae</taxon>
        <taxon>rosids</taxon>
        <taxon>fabids</taxon>
        <taxon>Rosales</taxon>
        <taxon>Rosaceae</taxon>
        <taxon>Amygdaloideae</taxon>
        <taxon>Amygdaleae</taxon>
        <taxon>Prunus</taxon>
    </lineage>
</organism>
<evidence type="ECO:0000256" key="1">
    <source>
        <dbReference type="ARBA" id="ARBA00009952"/>
    </source>
</evidence>
<dbReference type="PANTHER" id="PTHR21096:SF0">
    <property type="entry name" value="PROTEIN FAM136A"/>
    <property type="match status" value="1"/>
</dbReference>
<proteinExistence type="inferred from homology"/>
<gene>
    <name evidence="2" type="ORF">Pyn_19816</name>
</gene>
<dbReference type="Proteomes" id="UP000250321">
    <property type="component" value="Unassembled WGS sequence"/>
</dbReference>
<dbReference type="STRING" id="2094558.A0A314XMP6"/>
<keyword evidence="3" id="KW-1185">Reference proteome</keyword>
<evidence type="ECO:0000313" key="3">
    <source>
        <dbReference type="Proteomes" id="UP000250321"/>
    </source>
</evidence>
<dbReference type="PANTHER" id="PTHR21096">
    <property type="entry name" value="PROTEIN FAM136A"/>
    <property type="match status" value="1"/>
</dbReference>
<dbReference type="InterPro" id="IPR008560">
    <property type="entry name" value="DUF842_euk"/>
</dbReference>
<evidence type="ECO:0000313" key="2">
    <source>
        <dbReference type="EMBL" id="PQP93626.1"/>
    </source>
</evidence>
<comment type="similarity">
    <text evidence="1">Belongs to the FAM136 family.</text>
</comment>
<dbReference type="EMBL" id="PJQY01002441">
    <property type="protein sequence ID" value="PQP93626.1"/>
    <property type="molecule type" value="Genomic_DNA"/>
</dbReference>
<dbReference type="GO" id="GO:0005737">
    <property type="term" value="C:cytoplasm"/>
    <property type="evidence" value="ECO:0007669"/>
    <property type="project" value="TreeGrafter"/>
</dbReference>
<protein>
    <submittedName>
        <fullName evidence="2">Protein FAM136A</fullName>
    </submittedName>
</protein>
<comment type="caution">
    <text evidence="2">The sequence shown here is derived from an EMBL/GenBank/DDBJ whole genome shotgun (WGS) entry which is preliminary data.</text>
</comment>
<dbReference type="Pfam" id="PF05811">
    <property type="entry name" value="DUF842"/>
    <property type="match status" value="1"/>
</dbReference>
<name>A0A314XMP6_PRUYE</name>
<accession>A0A314XMP6</accession>
<dbReference type="AlphaFoldDB" id="A0A314XMP6"/>
<dbReference type="OrthoDB" id="9975421at2759"/>
<reference evidence="2 3" key="1">
    <citation type="submission" date="2018-02" db="EMBL/GenBank/DDBJ databases">
        <title>Draft genome of wild Prunus yedoensis var. nudiflora.</title>
        <authorList>
            <person name="Baek S."/>
            <person name="Kim J.-H."/>
            <person name="Choi K."/>
            <person name="Kim G.-B."/>
            <person name="Cho A."/>
            <person name="Jang H."/>
            <person name="Shin C.-H."/>
            <person name="Yu H.-J."/>
            <person name="Mun J.-H."/>
        </authorList>
    </citation>
    <scope>NUCLEOTIDE SEQUENCE [LARGE SCALE GENOMIC DNA]</scope>
    <source>
        <strain evidence="3">cv. Jeju island</strain>
        <tissue evidence="2">Leaf</tissue>
    </source>
</reference>